<gene>
    <name evidence="1" type="ORF">MNR06_05480</name>
</gene>
<reference evidence="1" key="1">
    <citation type="submission" date="2022-03" db="EMBL/GenBank/DDBJ databases">
        <title>Genome Identification and Characterization of new species Bdellovibrio reynosense LBG001 sp. nov. from a Mexico soil sample.</title>
        <authorList>
            <person name="Camilli A."/>
            <person name="Ajao Y."/>
            <person name="Guo X."/>
        </authorList>
    </citation>
    <scope>NUCLEOTIDE SEQUENCE</scope>
    <source>
        <strain evidence="1">LBG001</strain>
    </source>
</reference>
<evidence type="ECO:0000313" key="2">
    <source>
        <dbReference type="Proteomes" id="UP000830116"/>
    </source>
</evidence>
<proteinExistence type="predicted"/>
<dbReference type="SUPFAM" id="SSF51735">
    <property type="entry name" value="NAD(P)-binding Rossmann-fold domains"/>
    <property type="match status" value="1"/>
</dbReference>
<protein>
    <recommendedName>
        <fullName evidence="3">Shikimate dehydrogenase</fullName>
    </recommendedName>
</protein>
<dbReference type="Gene3D" id="3.40.50.720">
    <property type="entry name" value="NAD(P)-binding Rossmann-like Domain"/>
    <property type="match status" value="1"/>
</dbReference>
<evidence type="ECO:0008006" key="3">
    <source>
        <dbReference type="Google" id="ProtNLM"/>
    </source>
</evidence>
<name>A0ABY4CFF0_9BACT</name>
<keyword evidence="2" id="KW-1185">Reference proteome</keyword>
<sequence length="277" mass="31253">MKNHKIVEFTSSEPGLFVGFLQFLAREQNWDWQFETLTDFSLDALQGASAAYVDTRLSKEILPQLKMHSTESRSSLCVDSFFKEENTWYPRLLIAESLRLILVQEARDLNNRAPGFVVGTGELARVAANVLAEVGVSEIYLVGESDEGQELRAGLMRALLGIKIHSVVPEDLTVQAISAGIIINTVDLSDNEELMRDLTYFNFMRNDGYVLDFNLLPVQNPLLLEATKAELKTLIPQALYAQVAKLWLERLEVGSYLSVEDLRESWMQFLKENSSSV</sequence>
<dbReference type="InterPro" id="IPR036291">
    <property type="entry name" value="NAD(P)-bd_dom_sf"/>
</dbReference>
<dbReference type="EMBL" id="CP093442">
    <property type="protein sequence ID" value="UOF02401.1"/>
    <property type="molecule type" value="Genomic_DNA"/>
</dbReference>
<accession>A0ABY4CFF0</accession>
<dbReference type="Proteomes" id="UP000830116">
    <property type="component" value="Chromosome"/>
</dbReference>
<dbReference type="RefSeq" id="WP_243539750.1">
    <property type="nucleotide sequence ID" value="NZ_CP093442.1"/>
</dbReference>
<evidence type="ECO:0000313" key="1">
    <source>
        <dbReference type="EMBL" id="UOF02401.1"/>
    </source>
</evidence>
<organism evidence="1 2">
    <name type="scientific">Bdellovibrio reynosensis</name>
    <dbReference type="NCBI Taxonomy" id="2835041"/>
    <lineage>
        <taxon>Bacteria</taxon>
        <taxon>Pseudomonadati</taxon>
        <taxon>Bdellovibrionota</taxon>
        <taxon>Bdellovibrionia</taxon>
        <taxon>Bdellovibrionales</taxon>
        <taxon>Pseudobdellovibrionaceae</taxon>
        <taxon>Bdellovibrio</taxon>
    </lineage>
</organism>